<dbReference type="RefSeq" id="XP_069225163.1">
    <property type="nucleotide sequence ID" value="XM_069377751.1"/>
</dbReference>
<feature type="region of interest" description="Disordered" evidence="1">
    <location>
        <begin position="271"/>
        <end position="290"/>
    </location>
</feature>
<sequence length="290" mass="32356">MDTIREIANDLASDEDTPEDLDRWYSDKVALGQKLHASRSVADTLTAIDQGLNPPEPTSARSKRQRDDRADPNPSPTKAPAAVRARGGKMTLPRRPSGGLARSPQRGAGTTEAAAPRPRRGQRNTGSVPQDADTDIPIAAEEPDFDIHVRLLLPQTQTWDQPVLAEVADVEGLSGEARENLQAWFDHYFETHPKFCFPFWLEAAQIDERCMGCKTITKRDSPWDELKIRACQSCIRAARPCLRMALILRGSLYHRELRVLPCNDEDPFGYWRAPPPKPVEEGQSEEGLAE</sequence>
<gene>
    <name evidence="2" type="ORF">WHR41_09147</name>
</gene>
<dbReference type="GeneID" id="96010589"/>
<dbReference type="AlphaFoldDB" id="A0AB34KE51"/>
<name>A0AB34KE51_9PEZI</name>
<evidence type="ECO:0000256" key="1">
    <source>
        <dbReference type="SAM" id="MobiDB-lite"/>
    </source>
</evidence>
<keyword evidence="3" id="KW-1185">Reference proteome</keyword>
<organism evidence="2 3">
    <name type="scientific">Cladosporium halotolerans</name>
    <dbReference type="NCBI Taxonomy" id="1052096"/>
    <lineage>
        <taxon>Eukaryota</taxon>
        <taxon>Fungi</taxon>
        <taxon>Dikarya</taxon>
        <taxon>Ascomycota</taxon>
        <taxon>Pezizomycotina</taxon>
        <taxon>Dothideomycetes</taxon>
        <taxon>Dothideomycetidae</taxon>
        <taxon>Cladosporiales</taxon>
        <taxon>Cladosporiaceae</taxon>
        <taxon>Cladosporium</taxon>
    </lineage>
</organism>
<comment type="caution">
    <text evidence="2">The sequence shown here is derived from an EMBL/GenBank/DDBJ whole genome shotgun (WGS) entry which is preliminary data.</text>
</comment>
<evidence type="ECO:0000313" key="3">
    <source>
        <dbReference type="Proteomes" id="UP000803884"/>
    </source>
</evidence>
<accession>A0AB34KE51</accession>
<proteinExistence type="predicted"/>
<dbReference type="Proteomes" id="UP000803884">
    <property type="component" value="Unassembled WGS sequence"/>
</dbReference>
<evidence type="ECO:0000313" key="2">
    <source>
        <dbReference type="EMBL" id="KAL1582056.1"/>
    </source>
</evidence>
<reference evidence="2 3" key="1">
    <citation type="journal article" date="2020" name="Microbiol. Resour. Announc.">
        <title>Draft Genome Sequence of a Cladosporium Species Isolated from the Mesophotic Ascidian Didemnum maculosum.</title>
        <authorList>
            <person name="Gioti A."/>
            <person name="Siaperas R."/>
            <person name="Nikolaivits E."/>
            <person name="Le Goff G."/>
            <person name="Ouazzani J."/>
            <person name="Kotoulas G."/>
            <person name="Topakas E."/>
        </authorList>
    </citation>
    <scope>NUCLEOTIDE SEQUENCE [LARGE SCALE GENOMIC DNA]</scope>
    <source>
        <strain evidence="2 3">TM138-S3</strain>
    </source>
</reference>
<protein>
    <submittedName>
        <fullName evidence="2">Uncharacterized protein</fullName>
    </submittedName>
</protein>
<dbReference type="EMBL" id="JAAQHG020000072">
    <property type="protein sequence ID" value="KAL1582056.1"/>
    <property type="molecule type" value="Genomic_DNA"/>
</dbReference>
<feature type="region of interest" description="Disordered" evidence="1">
    <location>
        <begin position="45"/>
        <end position="133"/>
    </location>
</feature>